<dbReference type="OrthoDB" id="9801841at2"/>
<dbReference type="Gene3D" id="3.30.200.20">
    <property type="entry name" value="Phosphorylase Kinase, domain 1"/>
    <property type="match status" value="1"/>
</dbReference>
<keyword evidence="7" id="KW-0472">Membrane</keyword>
<evidence type="ECO:0000313" key="10">
    <source>
        <dbReference type="Proteomes" id="UP000034883"/>
    </source>
</evidence>
<reference evidence="9 10" key="1">
    <citation type="submission" date="2015-03" db="EMBL/GenBank/DDBJ databases">
        <title>Genome assembly of Sandaracinus amylolyticus DSM 53668.</title>
        <authorList>
            <person name="Sharma G."/>
            <person name="Subramanian S."/>
        </authorList>
    </citation>
    <scope>NUCLEOTIDE SEQUENCE [LARGE SCALE GENOMIC DNA]</scope>
    <source>
        <strain evidence="9 10">DSM 53668</strain>
    </source>
</reference>
<dbReference type="STRING" id="927083.DB32_006221"/>
<dbReference type="AlphaFoldDB" id="A0A0F6YL96"/>
<organism evidence="9 10">
    <name type="scientific">Sandaracinus amylolyticus</name>
    <dbReference type="NCBI Taxonomy" id="927083"/>
    <lineage>
        <taxon>Bacteria</taxon>
        <taxon>Pseudomonadati</taxon>
        <taxon>Myxococcota</taxon>
        <taxon>Polyangia</taxon>
        <taxon>Polyangiales</taxon>
        <taxon>Sandaracinaceae</taxon>
        <taxon>Sandaracinus</taxon>
    </lineage>
</organism>
<dbReference type="RefSeq" id="WP_053236159.1">
    <property type="nucleotide sequence ID" value="NZ_CP011125.1"/>
</dbReference>
<dbReference type="PANTHER" id="PTHR43289">
    <property type="entry name" value="MITOGEN-ACTIVATED PROTEIN KINASE KINASE KINASE 20-RELATED"/>
    <property type="match status" value="1"/>
</dbReference>
<dbReference type="GO" id="GO:0005524">
    <property type="term" value="F:ATP binding"/>
    <property type="evidence" value="ECO:0007669"/>
    <property type="project" value="UniProtKB-UniRule"/>
</dbReference>
<evidence type="ECO:0000256" key="4">
    <source>
        <dbReference type="ARBA" id="ARBA00022840"/>
    </source>
</evidence>
<dbReference type="PROSITE" id="PS00108">
    <property type="entry name" value="PROTEIN_KINASE_ST"/>
    <property type="match status" value="1"/>
</dbReference>
<evidence type="ECO:0000256" key="2">
    <source>
        <dbReference type="ARBA" id="ARBA00022741"/>
    </source>
</evidence>
<dbReference type="PROSITE" id="PS00107">
    <property type="entry name" value="PROTEIN_KINASE_ATP"/>
    <property type="match status" value="1"/>
</dbReference>
<evidence type="ECO:0000256" key="7">
    <source>
        <dbReference type="SAM" id="Phobius"/>
    </source>
</evidence>
<keyword evidence="7" id="KW-1133">Transmembrane helix</keyword>
<keyword evidence="9" id="KW-0723">Serine/threonine-protein kinase</keyword>
<keyword evidence="2 5" id="KW-0547">Nucleotide-binding</keyword>
<evidence type="ECO:0000256" key="5">
    <source>
        <dbReference type="PROSITE-ProRule" id="PRU10141"/>
    </source>
</evidence>
<protein>
    <submittedName>
        <fullName evidence="9">Serine/threonine protein kinase</fullName>
    </submittedName>
</protein>
<dbReference type="Pfam" id="PF00069">
    <property type="entry name" value="Pkinase"/>
    <property type="match status" value="1"/>
</dbReference>
<keyword evidence="10" id="KW-1185">Reference proteome</keyword>
<name>A0A0F6YL96_9BACT</name>
<dbReference type="Proteomes" id="UP000034883">
    <property type="component" value="Chromosome"/>
</dbReference>
<dbReference type="InterPro" id="IPR008271">
    <property type="entry name" value="Ser/Thr_kinase_AS"/>
</dbReference>
<feature type="transmembrane region" description="Helical" evidence="7">
    <location>
        <begin position="55"/>
        <end position="77"/>
    </location>
</feature>
<gene>
    <name evidence="9" type="ORF">DB32_006221</name>
</gene>
<accession>A0A0F6YL96</accession>
<dbReference type="SMART" id="SM00220">
    <property type="entry name" value="S_TKc"/>
    <property type="match status" value="1"/>
</dbReference>
<keyword evidence="7" id="KW-0812">Transmembrane</keyword>
<sequence>MYLRLDRLSDAVRSRRTRSLILLAASIPLWLFGLASFGMIAMWAVEPTPTPDWGAASFCATFGGAIPCLGAIALLFARHRYDRGTRALQALFTEAGSDGRVDRAALEARGWTRERADAVLLDALAHGLLRETASATPQPIGAQALAPVAGPPPFAWPQPPPSPSPVPASSPPYVSPVAPGAVMSPPPAPSPLYELADPVAMTRDARARAATASPASSALTGRVLKSTYLVEEPLGRGGMGAVFAARHLRTGRRYAVKTLLSTERFSREAILRFEREARAASAIGHSGIVGVHDFDRTDDGMHYLVMDLLSGETLETRLGRSGRLAWSDARRVAIELGDALAAAHRAGILHRDLKPANVFLAHVAGLGERAVLVDFGLAKPMEESAAQRVTSTGAVVGTALYMSPEQARGAPLDARSDVYGLAAVIYEMVTGVPPFLGPNALAVMTMVMAEQPVPPSMLARGLPAAVDHALLRALAKHPDQRPSDVASLVSMLAAIA</sequence>
<feature type="transmembrane region" description="Helical" evidence="7">
    <location>
        <begin position="20"/>
        <end position="43"/>
    </location>
</feature>
<dbReference type="InterPro" id="IPR000719">
    <property type="entry name" value="Prot_kinase_dom"/>
</dbReference>
<dbReference type="SUPFAM" id="SSF56112">
    <property type="entry name" value="Protein kinase-like (PK-like)"/>
    <property type="match status" value="1"/>
</dbReference>
<dbReference type="CDD" id="cd14014">
    <property type="entry name" value="STKc_PknB_like"/>
    <property type="match status" value="1"/>
</dbReference>
<proteinExistence type="predicted"/>
<feature type="domain" description="Protein kinase" evidence="8">
    <location>
        <begin position="228"/>
        <end position="495"/>
    </location>
</feature>
<feature type="region of interest" description="Disordered" evidence="6">
    <location>
        <begin position="151"/>
        <end position="172"/>
    </location>
</feature>
<feature type="binding site" evidence="5">
    <location>
        <position position="257"/>
    </location>
    <ligand>
        <name>ATP</name>
        <dbReference type="ChEBI" id="CHEBI:30616"/>
    </ligand>
</feature>
<keyword evidence="4 5" id="KW-0067">ATP-binding</keyword>
<dbReference type="EMBL" id="CP011125">
    <property type="protein sequence ID" value="AKF09072.1"/>
    <property type="molecule type" value="Genomic_DNA"/>
</dbReference>
<keyword evidence="3 9" id="KW-0418">Kinase</keyword>
<evidence type="ECO:0000256" key="1">
    <source>
        <dbReference type="ARBA" id="ARBA00022679"/>
    </source>
</evidence>
<keyword evidence="1" id="KW-0808">Transferase</keyword>
<dbReference type="PANTHER" id="PTHR43289:SF6">
    <property type="entry name" value="SERINE_THREONINE-PROTEIN KINASE NEKL-3"/>
    <property type="match status" value="1"/>
</dbReference>
<evidence type="ECO:0000259" key="8">
    <source>
        <dbReference type="PROSITE" id="PS50011"/>
    </source>
</evidence>
<evidence type="ECO:0000256" key="6">
    <source>
        <dbReference type="SAM" id="MobiDB-lite"/>
    </source>
</evidence>
<dbReference type="GO" id="GO:0004674">
    <property type="term" value="F:protein serine/threonine kinase activity"/>
    <property type="evidence" value="ECO:0007669"/>
    <property type="project" value="UniProtKB-KW"/>
</dbReference>
<evidence type="ECO:0000256" key="3">
    <source>
        <dbReference type="ARBA" id="ARBA00022777"/>
    </source>
</evidence>
<dbReference type="PROSITE" id="PS50011">
    <property type="entry name" value="PROTEIN_KINASE_DOM"/>
    <property type="match status" value="1"/>
</dbReference>
<dbReference type="Gene3D" id="1.10.510.10">
    <property type="entry name" value="Transferase(Phosphotransferase) domain 1"/>
    <property type="match status" value="1"/>
</dbReference>
<dbReference type="InterPro" id="IPR017441">
    <property type="entry name" value="Protein_kinase_ATP_BS"/>
</dbReference>
<dbReference type="InterPro" id="IPR011009">
    <property type="entry name" value="Kinase-like_dom_sf"/>
</dbReference>
<evidence type="ECO:0000313" key="9">
    <source>
        <dbReference type="EMBL" id="AKF09072.1"/>
    </source>
</evidence>
<dbReference type="KEGG" id="samy:DB32_006221"/>